<gene>
    <name evidence="1" type="ORF">NUW58_g10654</name>
</gene>
<protein>
    <submittedName>
        <fullName evidence="1">Uncharacterized protein</fullName>
    </submittedName>
</protein>
<accession>A0ACC1MHH8</accession>
<comment type="caution">
    <text evidence="1">The sequence shown here is derived from an EMBL/GenBank/DDBJ whole genome shotgun (WGS) entry which is preliminary data.</text>
</comment>
<sequence>METVLHGDMSRRSWLFLGEVVTLLTFLGFHVLPDPPDYQPTFMIEIKRRIYYQIFNTHMVMVSLTGRPPLMSQSYNTTPLPLDVGNSVLFGSGESALVRATADIGSTGWDKNARTYSVTYMRARAQLSLLREEIMHFALNTKRHVTVEELLDVKARESRTIAEFPAFMQYDDSDLDNQRHEVGVLYWKLLMRLDHLLNIFFIERLLLKRGHTQSELLPVSFDMVT</sequence>
<reference evidence="1" key="1">
    <citation type="submission" date="2022-10" db="EMBL/GenBank/DDBJ databases">
        <title>Genome Sequence of Xylaria curta.</title>
        <authorList>
            <person name="Buettner E."/>
        </authorList>
    </citation>
    <scope>NUCLEOTIDE SEQUENCE</scope>
    <source>
        <strain evidence="1">Babe10</strain>
    </source>
</reference>
<evidence type="ECO:0000313" key="1">
    <source>
        <dbReference type="EMBL" id="KAJ2966470.1"/>
    </source>
</evidence>
<dbReference type="Proteomes" id="UP001143856">
    <property type="component" value="Unassembled WGS sequence"/>
</dbReference>
<dbReference type="EMBL" id="JAPDGR010005096">
    <property type="protein sequence ID" value="KAJ2966470.1"/>
    <property type="molecule type" value="Genomic_DNA"/>
</dbReference>
<evidence type="ECO:0000313" key="2">
    <source>
        <dbReference type="Proteomes" id="UP001143856"/>
    </source>
</evidence>
<keyword evidence="2" id="KW-1185">Reference proteome</keyword>
<name>A0ACC1MHH8_9PEZI</name>
<proteinExistence type="predicted"/>
<organism evidence="1 2">
    <name type="scientific">Xylaria curta</name>
    <dbReference type="NCBI Taxonomy" id="42375"/>
    <lineage>
        <taxon>Eukaryota</taxon>
        <taxon>Fungi</taxon>
        <taxon>Dikarya</taxon>
        <taxon>Ascomycota</taxon>
        <taxon>Pezizomycotina</taxon>
        <taxon>Sordariomycetes</taxon>
        <taxon>Xylariomycetidae</taxon>
        <taxon>Xylariales</taxon>
        <taxon>Xylariaceae</taxon>
        <taxon>Xylaria</taxon>
    </lineage>
</organism>